<dbReference type="InterPro" id="IPR036527">
    <property type="entry name" value="SCP2_sterol-bd_dom_sf"/>
</dbReference>
<dbReference type="RefSeq" id="WP_061081780.1">
    <property type="nucleotide sequence ID" value="NZ_JAAXPG010000004.1"/>
</dbReference>
<evidence type="ECO:0000313" key="2">
    <source>
        <dbReference type="EMBL" id="NKY97208.1"/>
    </source>
</evidence>
<evidence type="ECO:0000313" key="3">
    <source>
        <dbReference type="Proteomes" id="UP000553209"/>
    </source>
</evidence>
<comment type="caution">
    <text evidence="2">The sequence shown here is derived from an EMBL/GenBank/DDBJ whole genome shotgun (WGS) entry which is preliminary data.</text>
</comment>
<dbReference type="SUPFAM" id="SSF55718">
    <property type="entry name" value="SCP-like"/>
    <property type="match status" value="1"/>
</dbReference>
<proteinExistence type="predicted"/>
<dbReference type="Pfam" id="PF02036">
    <property type="entry name" value="SCP2"/>
    <property type="match status" value="1"/>
</dbReference>
<reference evidence="2 3" key="1">
    <citation type="submission" date="2020-04" db="EMBL/GenBank/DDBJ databases">
        <title>MicrobeNet Type strains.</title>
        <authorList>
            <person name="Nicholson A.C."/>
        </authorList>
    </citation>
    <scope>NUCLEOTIDE SEQUENCE [LARGE SCALE GENOMIC DNA]</scope>
    <source>
        <strain evidence="2 3">ATCC 23612</strain>
    </source>
</reference>
<name>A0A7X6RP47_9ACTN</name>
<evidence type="ECO:0000259" key="1">
    <source>
        <dbReference type="Pfam" id="PF02036"/>
    </source>
</evidence>
<dbReference type="EMBL" id="JAAXPG010000004">
    <property type="protein sequence ID" value="NKY97208.1"/>
    <property type="molecule type" value="Genomic_DNA"/>
</dbReference>
<protein>
    <submittedName>
        <fullName evidence="2">SCP2 sterol-binding domain-containing protein</fullName>
    </submittedName>
</protein>
<dbReference type="Proteomes" id="UP000553209">
    <property type="component" value="Unassembled WGS sequence"/>
</dbReference>
<feature type="domain" description="SCP2" evidence="1">
    <location>
        <begin position="62"/>
        <end position="139"/>
    </location>
</feature>
<dbReference type="Gene3D" id="3.30.1050.10">
    <property type="entry name" value="SCP2 sterol-binding domain"/>
    <property type="match status" value="1"/>
</dbReference>
<dbReference type="AlphaFoldDB" id="A0A7X6RP47"/>
<sequence>MSTTSEQSFQEIRKAVHGRSDDEVLAWVDQREGGADALLNLVFEELPGALIADRAGESVISFQFVIETSGGTRNYFALIEDGKCHCAHGETSGPTVSMRMDVVVFLRVLTGSLAPVRAFLSRRIKVTGDMMTATKFESWFARP</sequence>
<accession>A0A7X6RP47</accession>
<gene>
    <name evidence="2" type="ORF">HGB44_05905</name>
</gene>
<organism evidence="2 3">
    <name type="scientific">Nocardiopsis alborubida</name>
    <dbReference type="NCBI Taxonomy" id="146802"/>
    <lineage>
        <taxon>Bacteria</taxon>
        <taxon>Bacillati</taxon>
        <taxon>Actinomycetota</taxon>
        <taxon>Actinomycetes</taxon>
        <taxon>Streptosporangiales</taxon>
        <taxon>Nocardiopsidaceae</taxon>
        <taxon>Nocardiopsis</taxon>
    </lineage>
</organism>
<dbReference type="InterPro" id="IPR003033">
    <property type="entry name" value="SCP2_sterol-bd_dom"/>
</dbReference>
<keyword evidence="3" id="KW-1185">Reference proteome</keyword>